<evidence type="ECO:0000256" key="4">
    <source>
        <dbReference type="ARBA" id="ARBA00023274"/>
    </source>
</evidence>
<keyword evidence="2 5" id="KW-0694">RNA-binding</keyword>
<dbReference type="Gene3D" id="2.40.240.10">
    <property type="entry name" value="Ribosomal Protein L25, Chain P"/>
    <property type="match status" value="1"/>
</dbReference>
<reference evidence="8" key="2">
    <citation type="journal article" date="2022" name="Res Sq">
        <title>Evolution of multicellular longitudinally dividing oral cavity symbionts (Neisseriaceae).</title>
        <authorList>
            <person name="Nyongesa S."/>
            <person name="Weber P."/>
            <person name="Bernet E."/>
            <person name="Pullido F."/>
            <person name="Nieckarz M."/>
            <person name="Delaby M."/>
            <person name="Nieves C."/>
            <person name="Viehboeck T."/>
            <person name="Krause N."/>
            <person name="Rivera-Millot A."/>
            <person name="Nakamura A."/>
            <person name="Vischer N."/>
            <person name="VanNieuwenhze M."/>
            <person name="Brun Y."/>
            <person name="Cava F."/>
            <person name="Bulgheresi S."/>
            <person name="Veyrier F."/>
        </authorList>
    </citation>
    <scope>NUCLEOTIDE SEQUENCE</scope>
    <source>
        <strain evidence="8">SAG 1488-6</strain>
    </source>
</reference>
<reference evidence="8" key="1">
    <citation type="submission" date="2021-12" db="EMBL/GenBank/DDBJ databases">
        <authorList>
            <person name="Veyrier F.J."/>
        </authorList>
    </citation>
    <scope>NUCLEOTIDE SEQUENCE</scope>
    <source>
        <strain evidence="8">SAG 1488-6</strain>
    </source>
</reference>
<keyword evidence="1 5" id="KW-0699">rRNA-binding</keyword>
<dbReference type="NCBIfam" id="NF004612">
    <property type="entry name" value="PRK05943.1"/>
    <property type="match status" value="1"/>
</dbReference>
<dbReference type="InterPro" id="IPR020057">
    <property type="entry name" value="Ribosomal_bL25_b-dom"/>
</dbReference>
<keyword evidence="9" id="KW-1185">Reference proteome</keyword>
<proteinExistence type="inferred from homology"/>
<evidence type="ECO:0000259" key="7">
    <source>
        <dbReference type="Pfam" id="PF14693"/>
    </source>
</evidence>
<dbReference type="SUPFAM" id="SSF50715">
    <property type="entry name" value="Ribosomal protein L25-like"/>
    <property type="match status" value="1"/>
</dbReference>
<name>A0ABY4EH23_VITST</name>
<dbReference type="Gene3D" id="2.170.120.20">
    <property type="entry name" value="Ribosomal protein L25, beta domain"/>
    <property type="match status" value="1"/>
</dbReference>
<organism evidence="8 9">
    <name type="scientific">Vitreoscilla stercoraria</name>
    <dbReference type="NCBI Taxonomy" id="61"/>
    <lineage>
        <taxon>Bacteria</taxon>
        <taxon>Pseudomonadati</taxon>
        <taxon>Pseudomonadota</taxon>
        <taxon>Betaproteobacteria</taxon>
        <taxon>Neisseriales</taxon>
        <taxon>Neisseriaceae</taxon>
        <taxon>Vitreoscilla</taxon>
    </lineage>
</organism>
<dbReference type="InterPro" id="IPR020056">
    <property type="entry name" value="Rbsml_bL25/Gln-tRNA_synth_N"/>
</dbReference>
<dbReference type="RefSeq" id="WP_019957022.1">
    <property type="nucleotide sequence ID" value="NZ_CP091512.1"/>
</dbReference>
<comment type="similarity">
    <text evidence="5">Belongs to the bacterial ribosomal protein bL25 family. CTC subfamily.</text>
</comment>
<dbReference type="InterPro" id="IPR001021">
    <property type="entry name" value="Ribosomal_bL25_long"/>
</dbReference>
<dbReference type="InterPro" id="IPR020930">
    <property type="entry name" value="Ribosomal_uL5_bac-type"/>
</dbReference>
<dbReference type="InterPro" id="IPR037121">
    <property type="entry name" value="Ribosomal_bL25_C"/>
</dbReference>
<evidence type="ECO:0000256" key="1">
    <source>
        <dbReference type="ARBA" id="ARBA00022730"/>
    </source>
</evidence>
<evidence type="ECO:0000259" key="6">
    <source>
        <dbReference type="Pfam" id="PF01386"/>
    </source>
</evidence>
<dbReference type="NCBIfam" id="TIGR00731">
    <property type="entry name" value="bL25_bact_ctc"/>
    <property type="match status" value="1"/>
</dbReference>
<evidence type="ECO:0000313" key="9">
    <source>
        <dbReference type="Proteomes" id="UP000832034"/>
    </source>
</evidence>
<gene>
    <name evidence="5" type="primary">rplY</name>
    <name evidence="5" type="synonym">ctc</name>
    <name evidence="8" type="ORF">LVJ81_01220</name>
</gene>
<keyword evidence="3 5" id="KW-0689">Ribosomal protein</keyword>
<comment type="function">
    <text evidence="5">This is one of the proteins that binds to the 5S RNA in the ribosome where it forms part of the central protuberance.</text>
</comment>
<feature type="domain" description="Large ribosomal subunit protein bL25 beta" evidence="7">
    <location>
        <begin position="101"/>
        <end position="187"/>
    </location>
</feature>
<dbReference type="NCBIfam" id="NF004130">
    <property type="entry name" value="PRK05618.1-5"/>
    <property type="match status" value="1"/>
</dbReference>
<dbReference type="HAMAP" id="MF_01336">
    <property type="entry name" value="Ribosomal_bL25"/>
    <property type="match status" value="1"/>
</dbReference>
<dbReference type="GO" id="GO:0005840">
    <property type="term" value="C:ribosome"/>
    <property type="evidence" value="ECO:0007669"/>
    <property type="project" value="UniProtKB-KW"/>
</dbReference>
<dbReference type="PANTHER" id="PTHR33284:SF1">
    <property type="entry name" value="RIBOSOMAL PROTEIN L25_GLN-TRNA SYNTHETASE, ANTI-CODON-BINDING DOMAIN-CONTAINING PROTEIN"/>
    <property type="match status" value="1"/>
</dbReference>
<sequence length="190" mass="20549">MSQSIQAIVRDVQGTGASRRLRRAGQVPAVVYGENQEATMVAIDGTAIFYALQKESFHSSLLKLSLDGKEVDVIVRDFQMHPFKPAVLHVDFQAVDAAKVIKVKVPVHYINAEQSPAVKLQGGRVSRLIQAIEVYAPAANIPAQLTVDLKAATAGQIVHISDIVFPEGVESVSLKRDENLAIAAITGKKR</sequence>
<comment type="subunit">
    <text evidence="5">Part of the 50S ribosomal subunit; part of the 5S rRNA/L5/L18/L25 subcomplex. Contacts the 5S rRNA. Binds to the 5S rRNA independently of L5 and L18.</text>
</comment>
<dbReference type="EMBL" id="CP091512">
    <property type="protein sequence ID" value="UOO92697.1"/>
    <property type="molecule type" value="Genomic_DNA"/>
</dbReference>
<dbReference type="InterPro" id="IPR011035">
    <property type="entry name" value="Ribosomal_bL25/Gln-tRNA_synth"/>
</dbReference>
<feature type="domain" description="Large ribosomal subunit protein bL25 L25" evidence="6">
    <location>
        <begin position="5"/>
        <end position="92"/>
    </location>
</feature>
<protein>
    <recommendedName>
        <fullName evidence="5">Large ribosomal subunit protein bL25</fullName>
    </recommendedName>
    <alternativeName>
        <fullName evidence="5">General stress protein CTC</fullName>
    </alternativeName>
</protein>
<dbReference type="InterPro" id="IPR029751">
    <property type="entry name" value="Ribosomal_L25_dom"/>
</dbReference>
<keyword evidence="4 5" id="KW-0687">Ribonucleoprotein</keyword>
<evidence type="ECO:0000256" key="3">
    <source>
        <dbReference type="ARBA" id="ARBA00022980"/>
    </source>
</evidence>
<dbReference type="HAMAP" id="MF_01334">
    <property type="entry name" value="Ribosomal_bL25_CTC"/>
    <property type="match status" value="1"/>
</dbReference>
<dbReference type="CDD" id="cd00495">
    <property type="entry name" value="Ribosomal_L25_TL5_CTC"/>
    <property type="match status" value="1"/>
</dbReference>
<dbReference type="Proteomes" id="UP000832034">
    <property type="component" value="Chromosome"/>
</dbReference>
<evidence type="ECO:0000313" key="8">
    <source>
        <dbReference type="EMBL" id="UOO92697.1"/>
    </source>
</evidence>
<dbReference type="InterPro" id="IPR020055">
    <property type="entry name" value="Ribosomal_bL25_short"/>
</dbReference>
<dbReference type="Pfam" id="PF01386">
    <property type="entry name" value="Ribosomal_L25p"/>
    <property type="match status" value="1"/>
</dbReference>
<dbReference type="Pfam" id="PF14693">
    <property type="entry name" value="Ribosomal_TL5_C"/>
    <property type="match status" value="1"/>
</dbReference>
<dbReference type="PANTHER" id="PTHR33284">
    <property type="entry name" value="RIBOSOMAL PROTEIN L25/GLN-TRNA SYNTHETASE, ANTI-CODON-BINDING DOMAIN-CONTAINING PROTEIN"/>
    <property type="match status" value="1"/>
</dbReference>
<dbReference type="NCBIfam" id="NF004128">
    <property type="entry name" value="PRK05618.1-2"/>
    <property type="match status" value="1"/>
</dbReference>
<accession>A0ABY4EH23</accession>
<evidence type="ECO:0000256" key="2">
    <source>
        <dbReference type="ARBA" id="ARBA00022884"/>
    </source>
</evidence>
<evidence type="ECO:0000256" key="5">
    <source>
        <dbReference type="HAMAP-Rule" id="MF_01334"/>
    </source>
</evidence>